<dbReference type="Gene3D" id="3.40.50.1820">
    <property type="entry name" value="alpha/beta hydrolase"/>
    <property type="match status" value="1"/>
</dbReference>
<evidence type="ECO:0000313" key="4">
    <source>
        <dbReference type="EMBL" id="KAA1372508.1"/>
    </source>
</evidence>
<dbReference type="OrthoDB" id="822427at2"/>
<dbReference type="InterPro" id="IPR002471">
    <property type="entry name" value="Pept_S9_AS"/>
</dbReference>
<accession>A0A641AJJ6</accession>
<keyword evidence="2" id="KW-0378">Hydrolase</keyword>
<evidence type="ECO:0000259" key="3">
    <source>
        <dbReference type="Pfam" id="PF02230"/>
    </source>
</evidence>
<proteinExistence type="inferred from homology"/>
<sequence length="207" mass="21500">MTFTIDDAQTIRGGEDSAPLVLLLHGYGSNEQDLPSLVPHLPPGLAHASVRAPIAMAQGAYAWVPIGVPGRPDPAVIADSTRALLSWLDGHVAPERVVVPLGFSQGGLMVTQLLRARPDRFAAALVLSGFVLDQPAVGDAALAASGVPVFFGHGDADPIIPADATQRASAWLADHADVTDRTYTGLAHSISADELADVHAFVTSHLG</sequence>
<reference evidence="4" key="1">
    <citation type="submission" date="2019-09" db="EMBL/GenBank/DDBJ databases">
        <authorList>
            <person name="Li J."/>
        </authorList>
    </citation>
    <scope>NUCLEOTIDE SEQUENCE [LARGE SCALE GENOMIC DNA]</scope>
    <source>
        <strain evidence="4">NRBC 14897</strain>
    </source>
</reference>
<evidence type="ECO:0000313" key="5">
    <source>
        <dbReference type="Proteomes" id="UP001515100"/>
    </source>
</evidence>
<dbReference type="Pfam" id="PF02230">
    <property type="entry name" value="Abhydrolase_2"/>
    <property type="match status" value="1"/>
</dbReference>
<keyword evidence="5" id="KW-1185">Reference proteome</keyword>
<dbReference type="InterPro" id="IPR003140">
    <property type="entry name" value="PLipase/COase/thioEstase"/>
</dbReference>
<dbReference type="InterPro" id="IPR029058">
    <property type="entry name" value="AB_hydrolase_fold"/>
</dbReference>
<dbReference type="PANTHER" id="PTHR10655">
    <property type="entry name" value="LYSOPHOSPHOLIPASE-RELATED"/>
    <property type="match status" value="1"/>
</dbReference>
<organism evidence="4 5">
    <name type="scientific">Aeromicrobium fastidiosum</name>
    <dbReference type="NCBI Taxonomy" id="52699"/>
    <lineage>
        <taxon>Bacteria</taxon>
        <taxon>Bacillati</taxon>
        <taxon>Actinomycetota</taxon>
        <taxon>Actinomycetes</taxon>
        <taxon>Propionibacteriales</taxon>
        <taxon>Nocardioidaceae</taxon>
        <taxon>Aeromicrobium</taxon>
    </lineage>
</organism>
<dbReference type="PANTHER" id="PTHR10655:SF17">
    <property type="entry name" value="LYSOPHOSPHOLIPASE-LIKE PROTEIN 1"/>
    <property type="match status" value="1"/>
</dbReference>
<protein>
    <submittedName>
        <fullName evidence="4">Phospholipase</fullName>
    </submittedName>
</protein>
<comment type="caution">
    <text evidence="4">The sequence shown here is derived from an EMBL/GenBank/DDBJ whole genome shotgun (WGS) entry which is preliminary data.</text>
</comment>
<name>A0A641AJJ6_9ACTN</name>
<evidence type="ECO:0000256" key="2">
    <source>
        <dbReference type="ARBA" id="ARBA00022801"/>
    </source>
</evidence>
<dbReference type="Proteomes" id="UP001515100">
    <property type="component" value="Unassembled WGS sequence"/>
</dbReference>
<dbReference type="GO" id="GO:0006508">
    <property type="term" value="P:proteolysis"/>
    <property type="evidence" value="ECO:0007669"/>
    <property type="project" value="InterPro"/>
</dbReference>
<dbReference type="AlphaFoldDB" id="A0A641AJJ6"/>
<dbReference type="EMBL" id="SDPP02000007">
    <property type="protein sequence ID" value="KAA1372508.1"/>
    <property type="molecule type" value="Genomic_DNA"/>
</dbReference>
<gene>
    <name evidence="4" type="ORF">ESP62_019095</name>
</gene>
<dbReference type="GO" id="GO:0004252">
    <property type="term" value="F:serine-type endopeptidase activity"/>
    <property type="evidence" value="ECO:0007669"/>
    <property type="project" value="InterPro"/>
</dbReference>
<feature type="domain" description="Phospholipase/carboxylesterase/thioesterase" evidence="3">
    <location>
        <begin position="90"/>
        <end position="205"/>
    </location>
</feature>
<dbReference type="InterPro" id="IPR050565">
    <property type="entry name" value="LYPA1-2/EST-like"/>
</dbReference>
<dbReference type="SUPFAM" id="SSF53474">
    <property type="entry name" value="alpha/beta-Hydrolases"/>
    <property type="match status" value="1"/>
</dbReference>
<dbReference type="PROSITE" id="PS00708">
    <property type="entry name" value="PRO_ENDOPEP_SER"/>
    <property type="match status" value="1"/>
</dbReference>
<evidence type="ECO:0000256" key="1">
    <source>
        <dbReference type="ARBA" id="ARBA00006499"/>
    </source>
</evidence>
<dbReference type="RefSeq" id="WP_129185855.1">
    <property type="nucleotide sequence ID" value="NZ_JAGIOG010000001.1"/>
</dbReference>
<comment type="similarity">
    <text evidence="1">Belongs to the AB hydrolase superfamily. AB hydrolase 2 family.</text>
</comment>